<reference evidence="2" key="1">
    <citation type="submission" date="2019-04" db="EMBL/GenBank/DDBJ databases">
        <title>Friends and foes A comparative genomics study of 23 Aspergillus species from section Flavi.</title>
        <authorList>
            <consortium name="DOE Joint Genome Institute"/>
            <person name="Kjaerbolling I."/>
            <person name="Vesth T."/>
            <person name="Frisvad J.C."/>
            <person name="Nybo J.L."/>
            <person name="Theobald S."/>
            <person name="Kildgaard S."/>
            <person name="Isbrandt T."/>
            <person name="Kuo A."/>
            <person name="Sato A."/>
            <person name="Lyhne E.K."/>
            <person name="Kogle M.E."/>
            <person name="Wiebenga A."/>
            <person name="Kun R.S."/>
            <person name="Lubbers R.J."/>
            <person name="Makela M.R."/>
            <person name="Barry K."/>
            <person name="Chovatia M."/>
            <person name="Clum A."/>
            <person name="Daum C."/>
            <person name="Haridas S."/>
            <person name="He G."/>
            <person name="LaButti K."/>
            <person name="Lipzen A."/>
            <person name="Mondo S."/>
            <person name="Riley R."/>
            <person name="Salamov A."/>
            <person name="Simmons B.A."/>
            <person name="Magnuson J.K."/>
            <person name="Henrissat B."/>
            <person name="Mortensen U.H."/>
            <person name="Larsen T.O."/>
            <person name="Devries R.P."/>
            <person name="Grigoriev I.V."/>
            <person name="Machida M."/>
            <person name="Baker S.E."/>
            <person name="Andersen M.R."/>
        </authorList>
    </citation>
    <scope>NUCLEOTIDE SEQUENCE</scope>
    <source>
        <strain evidence="2">CBS 117612</strain>
    </source>
</reference>
<feature type="transmembrane region" description="Helical" evidence="1">
    <location>
        <begin position="37"/>
        <end position="57"/>
    </location>
</feature>
<evidence type="ECO:0000313" key="2">
    <source>
        <dbReference type="EMBL" id="KAE8346544.1"/>
    </source>
</evidence>
<organism evidence="2">
    <name type="scientific">Aspergillus arachidicola</name>
    <dbReference type="NCBI Taxonomy" id="656916"/>
    <lineage>
        <taxon>Eukaryota</taxon>
        <taxon>Fungi</taxon>
        <taxon>Dikarya</taxon>
        <taxon>Ascomycota</taxon>
        <taxon>Pezizomycotina</taxon>
        <taxon>Eurotiomycetes</taxon>
        <taxon>Eurotiomycetidae</taxon>
        <taxon>Eurotiales</taxon>
        <taxon>Aspergillaceae</taxon>
        <taxon>Aspergillus</taxon>
        <taxon>Aspergillus subgen. Circumdati</taxon>
    </lineage>
</organism>
<keyword evidence="1" id="KW-0812">Transmembrane</keyword>
<dbReference type="EMBL" id="ML737115">
    <property type="protein sequence ID" value="KAE8346544.1"/>
    <property type="molecule type" value="Genomic_DNA"/>
</dbReference>
<proteinExistence type="predicted"/>
<evidence type="ECO:0000256" key="1">
    <source>
        <dbReference type="SAM" id="Phobius"/>
    </source>
</evidence>
<dbReference type="AlphaFoldDB" id="A0A5N6YM14"/>
<keyword evidence="1" id="KW-0472">Membrane</keyword>
<gene>
    <name evidence="2" type="ORF">BDV24DRAFT_65313</name>
</gene>
<name>A0A5N6YM14_9EURO</name>
<dbReference type="Proteomes" id="UP000325558">
    <property type="component" value="Unassembled WGS sequence"/>
</dbReference>
<accession>A0A5N6YM14</accession>
<keyword evidence="1" id="KW-1133">Transmembrane helix</keyword>
<protein>
    <submittedName>
        <fullName evidence="2">Uncharacterized protein</fullName>
    </submittedName>
</protein>
<sequence>MTTVEALKGEHGSRSAMVRLRNSHLAFVPGWAEFVTFNNYLFTLSVVIIVPWIWVLIRSPLFFLLDVFVLDSSWFLIREGMGQFGNDDQYSP</sequence>